<proteinExistence type="predicted"/>
<dbReference type="Proteomes" id="UP000274976">
    <property type="component" value="Segment 1"/>
</dbReference>
<name>A0A2I2MCL3_VACCW</name>
<gene>
    <name evidence="1" type="ORF">VACVWR_01830</name>
</gene>
<sequence length="37" mass="4046">MSGIVKSIILSGPSGLGKTAIAKRLWEYIWICGVPYH</sequence>
<dbReference type="SUPFAM" id="SSF52540">
    <property type="entry name" value="P-loop containing nucleoside triphosphate hydrolases"/>
    <property type="match status" value="1"/>
</dbReference>
<reference evidence="1" key="1">
    <citation type="submission" date="2017-11" db="EMBL/GenBank/DDBJ databases">
        <authorList>
            <person name="Han C.G."/>
        </authorList>
    </citation>
    <scope>NUCLEOTIDE SEQUENCE</scope>
    <source>
        <strain evidence="1">WR - ATCC VR-2035</strain>
    </source>
</reference>
<dbReference type="EMBL" id="LT966077">
    <property type="protein sequence ID" value="SOU90196.1"/>
    <property type="molecule type" value="Genomic_DNA"/>
</dbReference>
<organism evidence="1">
    <name type="scientific">Vaccinia virus (strain Western Reserve)</name>
    <name type="common">VACV</name>
    <name type="synonym">Vaccinia virus (strain WR)</name>
    <dbReference type="NCBI Taxonomy" id="10254"/>
    <lineage>
        <taxon>Viruses</taxon>
        <taxon>Varidnaviria</taxon>
        <taxon>Bamfordvirae</taxon>
        <taxon>Nucleocytoviricota</taxon>
        <taxon>Pokkesviricetes</taxon>
        <taxon>Chitovirales</taxon>
        <taxon>Poxviridae</taxon>
        <taxon>Chordopoxvirinae</taxon>
        <taxon>Orthopoxvirus</taxon>
        <taxon>Vaccinia virus</taxon>
    </lineage>
</organism>
<organismHost>
    <name type="scientific">Bos taurus</name>
    <name type="common">Bovine</name>
    <dbReference type="NCBI Taxonomy" id="9913"/>
</organismHost>
<accession>A0A2I2MCL3</accession>
<dbReference type="InterPro" id="IPR027417">
    <property type="entry name" value="P-loop_NTPase"/>
</dbReference>
<evidence type="ECO:0000313" key="1">
    <source>
        <dbReference type="EMBL" id="SOU90196.1"/>
    </source>
</evidence>
<protein>
    <submittedName>
        <fullName evidence="1">Uncharacterized protein</fullName>
    </submittedName>
</protein>